<feature type="compositionally biased region" description="Low complexity" evidence="2">
    <location>
        <begin position="103"/>
        <end position="124"/>
    </location>
</feature>
<feature type="region of interest" description="Disordered" evidence="2">
    <location>
        <begin position="258"/>
        <end position="325"/>
    </location>
</feature>
<feature type="domain" description="C2H2-type" evidence="3">
    <location>
        <begin position="235"/>
        <end position="266"/>
    </location>
</feature>
<feature type="compositionally biased region" description="Low complexity" evidence="2">
    <location>
        <begin position="15"/>
        <end position="25"/>
    </location>
</feature>
<feature type="compositionally biased region" description="Low complexity" evidence="2">
    <location>
        <begin position="296"/>
        <end position="317"/>
    </location>
</feature>
<accession>A0A8J5QHB6</accession>
<dbReference type="RefSeq" id="XP_049261474.1">
    <property type="nucleotide sequence ID" value="XM_049409281.1"/>
</dbReference>
<keyword evidence="1" id="KW-0479">Metal-binding</keyword>
<feature type="compositionally biased region" description="Polar residues" evidence="2">
    <location>
        <begin position="125"/>
        <end position="134"/>
    </location>
</feature>
<comment type="caution">
    <text evidence="4">The sequence shown here is derived from an EMBL/GenBank/DDBJ whole genome shotgun (WGS) entry which is preliminary data.</text>
</comment>
<name>A0A8J5QHB6_9ASCO</name>
<keyword evidence="1" id="KW-0862">Zinc</keyword>
<dbReference type="InterPro" id="IPR013087">
    <property type="entry name" value="Znf_C2H2_type"/>
</dbReference>
<protein>
    <recommendedName>
        <fullName evidence="3">C2H2-type domain-containing protein</fullName>
    </recommendedName>
</protein>
<dbReference type="GeneID" id="73472037"/>
<feature type="compositionally biased region" description="Basic and acidic residues" evidence="2">
    <location>
        <begin position="267"/>
        <end position="281"/>
    </location>
</feature>
<feature type="compositionally biased region" description="Low complexity" evidence="2">
    <location>
        <begin position="73"/>
        <end position="95"/>
    </location>
</feature>
<evidence type="ECO:0000256" key="1">
    <source>
        <dbReference type="PROSITE-ProRule" id="PRU00042"/>
    </source>
</evidence>
<feature type="region of interest" description="Disordered" evidence="2">
    <location>
        <begin position="414"/>
        <end position="443"/>
    </location>
</feature>
<feature type="region of interest" description="Disordered" evidence="2">
    <location>
        <begin position="1"/>
        <end position="137"/>
    </location>
</feature>
<dbReference type="PANTHER" id="PTHR36167:SF4">
    <property type="entry name" value="FUNGAL N-TERMINAL DOMAIN-CONTAINING PROTEIN"/>
    <property type="match status" value="1"/>
</dbReference>
<keyword evidence="1" id="KW-0863">Zinc-finger</keyword>
<evidence type="ECO:0000313" key="5">
    <source>
        <dbReference type="Proteomes" id="UP000694255"/>
    </source>
</evidence>
<evidence type="ECO:0000256" key="2">
    <source>
        <dbReference type="SAM" id="MobiDB-lite"/>
    </source>
</evidence>
<reference evidence="4 5" key="1">
    <citation type="journal article" date="2021" name="DNA Res.">
        <title>Genome analysis of Candida subhashii reveals its hybrid nature and dual mitochondrial genome conformations.</title>
        <authorList>
            <person name="Mixao V."/>
            <person name="Hegedusova E."/>
            <person name="Saus E."/>
            <person name="Pryszcz L.P."/>
            <person name="Cillingova A."/>
            <person name="Nosek J."/>
            <person name="Gabaldon T."/>
        </authorList>
    </citation>
    <scope>NUCLEOTIDE SEQUENCE [LARGE SCALE GENOMIC DNA]</scope>
    <source>
        <strain evidence="4 5">CBS 10753</strain>
    </source>
</reference>
<dbReference type="EMBL" id="JAGSYN010000223">
    <property type="protein sequence ID" value="KAG7661241.1"/>
    <property type="molecule type" value="Genomic_DNA"/>
</dbReference>
<dbReference type="PANTHER" id="PTHR36167">
    <property type="entry name" value="C2H2 FINGER DOMAIN TRANSCRIPTION FACTOR (EUROFUNG)-RELATED"/>
    <property type="match status" value="1"/>
</dbReference>
<feature type="compositionally biased region" description="Polar residues" evidence="2">
    <location>
        <begin position="26"/>
        <end position="37"/>
    </location>
</feature>
<dbReference type="AlphaFoldDB" id="A0A8J5QHB6"/>
<organism evidence="4 5">
    <name type="scientific">[Candida] subhashii</name>
    <dbReference type="NCBI Taxonomy" id="561895"/>
    <lineage>
        <taxon>Eukaryota</taxon>
        <taxon>Fungi</taxon>
        <taxon>Dikarya</taxon>
        <taxon>Ascomycota</taxon>
        <taxon>Saccharomycotina</taxon>
        <taxon>Pichiomycetes</taxon>
        <taxon>Debaryomycetaceae</taxon>
        <taxon>Spathaspora</taxon>
    </lineage>
</organism>
<dbReference type="OrthoDB" id="1939603at2759"/>
<dbReference type="Proteomes" id="UP000694255">
    <property type="component" value="Unassembled WGS sequence"/>
</dbReference>
<keyword evidence="5" id="KW-1185">Reference proteome</keyword>
<dbReference type="GO" id="GO:0008270">
    <property type="term" value="F:zinc ion binding"/>
    <property type="evidence" value="ECO:0007669"/>
    <property type="project" value="UniProtKB-KW"/>
</dbReference>
<evidence type="ECO:0000259" key="3">
    <source>
        <dbReference type="PROSITE" id="PS50157"/>
    </source>
</evidence>
<sequence>MNYQNEKRSSEGSHDSSNSESSLSSRNYKNITINSILSKPKDERYMLPPIGSTIKQISSSSNSSELPNNIEMSQRQQAPQNQQPNSYYQQSKSSQELQHPTQISSTSVSSSSSNSIPSYPSYSTGATSSETSGYSRPMVMQIPPSAVSAAQQQPNPYLGGVSQQSYASLIPGVQPQYNQSHLAGQQILPPGAPLHSLQHYHPMQQHNPGMDMTHFQEAKRGRRFRRRYNQIVRKYACSYNGCTKSYGSLNHLNTHIVTKKHGHRKSKADFQHSQNPEETHKSNNSYSEPAVTQVYQQPQEPQQTQQHQPQHQPLQQQSYAAGQNPNEYASGNYWYGYATHLRTSNSGSGSDSNNTTNSHAYQTAPQGYMYYQNYPGSQISQQVSAQRYPTMPNAGLNVYNSTLGAQPIYQQQPVVVGGENLDSSGKSRKDSIDNKPPGGSRLQ</sequence>
<feature type="compositionally biased region" description="Basic and acidic residues" evidence="2">
    <location>
        <begin position="1"/>
        <end position="14"/>
    </location>
</feature>
<dbReference type="InterPro" id="IPR039327">
    <property type="entry name" value="CON7-like"/>
</dbReference>
<proteinExistence type="predicted"/>
<dbReference type="PROSITE" id="PS00028">
    <property type="entry name" value="ZINC_FINGER_C2H2_1"/>
    <property type="match status" value="1"/>
</dbReference>
<gene>
    <name evidence="4" type="ORF">J8A68_005237</name>
</gene>
<evidence type="ECO:0000313" key="4">
    <source>
        <dbReference type="EMBL" id="KAG7661241.1"/>
    </source>
</evidence>
<dbReference type="PROSITE" id="PS50157">
    <property type="entry name" value="ZINC_FINGER_C2H2_2"/>
    <property type="match status" value="1"/>
</dbReference>
<dbReference type="GO" id="GO:0006355">
    <property type="term" value="P:regulation of DNA-templated transcription"/>
    <property type="evidence" value="ECO:0007669"/>
    <property type="project" value="InterPro"/>
</dbReference>